<dbReference type="Pfam" id="PF00573">
    <property type="entry name" value="Ribosomal_L4"/>
    <property type="match status" value="1"/>
</dbReference>
<evidence type="ECO:0000256" key="3">
    <source>
        <dbReference type="ARBA" id="ARBA00022980"/>
    </source>
</evidence>
<keyword evidence="4" id="KW-0496">Mitochondrion</keyword>
<keyword evidence="10" id="KW-1185">Reference proteome</keyword>
<evidence type="ECO:0000256" key="8">
    <source>
        <dbReference type="SAM" id="MobiDB-lite"/>
    </source>
</evidence>
<keyword evidence="5" id="KW-0687">Ribonucleoprotein</keyword>
<evidence type="ECO:0000313" key="9">
    <source>
        <dbReference type="EMBL" id="KAL3873195.1"/>
    </source>
</evidence>
<feature type="region of interest" description="Disordered" evidence="8">
    <location>
        <begin position="139"/>
        <end position="162"/>
    </location>
</feature>
<dbReference type="InterPro" id="IPR023574">
    <property type="entry name" value="Ribosomal_uL4_dom_sf"/>
</dbReference>
<dbReference type="Proteomes" id="UP001634394">
    <property type="component" value="Unassembled WGS sequence"/>
</dbReference>
<dbReference type="Gene3D" id="3.40.1370.10">
    <property type="match status" value="1"/>
</dbReference>
<evidence type="ECO:0000256" key="2">
    <source>
        <dbReference type="ARBA" id="ARBA00010528"/>
    </source>
</evidence>
<comment type="similarity">
    <text evidence="2">Belongs to the universal ribosomal protein uL4 family.</text>
</comment>
<sequence>MLGSKLHSGFSVCYSYARIQELHPILKRFIVRSTSCNKNDLLTDKSSLAAGVPESNIYVAQRPSIPLITKREIEFPNKHREPKQAWLESLDTLQDDKLGLVDLHPDIFGTYPRIDILHANIHWQRWYRKIDYEFVRNRAEMPGGGRKPRPQKKTGLKRQGSIRSPLWRGGGAAFGPRGPQSFYYMLPMSVRTLGLRVALSVKYAQNDLHIVNSLDIPSDDPKFIEDLIDTRFWGFSALFVDDVDIMPRNISLALKELPQFNLMPVYGLNVYSILKHETLVLTLAAVEKLEKKLLLQMHKPESDVAYRKKH</sequence>
<evidence type="ECO:0000256" key="4">
    <source>
        <dbReference type="ARBA" id="ARBA00023128"/>
    </source>
</evidence>
<name>A0ABD3WI86_SINWO</name>
<comment type="subcellular location">
    <subcellularLocation>
        <location evidence="1">Mitochondrion</location>
    </subcellularLocation>
</comment>
<dbReference type="SUPFAM" id="SSF52166">
    <property type="entry name" value="Ribosomal protein L4"/>
    <property type="match status" value="1"/>
</dbReference>
<accession>A0ABD3WI86</accession>
<dbReference type="PANTHER" id="PTHR10746:SF6">
    <property type="entry name" value="LARGE RIBOSOMAL SUBUNIT PROTEIN UL4M"/>
    <property type="match status" value="1"/>
</dbReference>
<reference evidence="9 10" key="1">
    <citation type="submission" date="2024-11" db="EMBL/GenBank/DDBJ databases">
        <title>Chromosome-level genome assembly of the freshwater bivalve Anodonta woodiana.</title>
        <authorList>
            <person name="Chen X."/>
        </authorList>
    </citation>
    <scope>NUCLEOTIDE SEQUENCE [LARGE SCALE GENOMIC DNA]</scope>
    <source>
        <strain evidence="9">MN2024</strain>
        <tissue evidence="9">Gills</tissue>
    </source>
</reference>
<dbReference type="EMBL" id="JBJQND010000006">
    <property type="protein sequence ID" value="KAL3873195.1"/>
    <property type="molecule type" value="Genomic_DNA"/>
</dbReference>
<gene>
    <name evidence="9" type="ORF">ACJMK2_036340</name>
</gene>
<evidence type="ECO:0000313" key="10">
    <source>
        <dbReference type="Proteomes" id="UP001634394"/>
    </source>
</evidence>
<protein>
    <recommendedName>
        <fullName evidence="6">Large ribosomal subunit protein uL4m</fullName>
    </recommendedName>
    <alternativeName>
        <fullName evidence="7">39S ribosomal protein L4, mitochondrial</fullName>
    </alternativeName>
</protein>
<dbReference type="GO" id="GO:1990904">
    <property type="term" value="C:ribonucleoprotein complex"/>
    <property type="evidence" value="ECO:0007669"/>
    <property type="project" value="UniProtKB-KW"/>
</dbReference>
<dbReference type="NCBIfam" id="TIGR03953">
    <property type="entry name" value="rplD_bact"/>
    <property type="match status" value="1"/>
</dbReference>
<organism evidence="9 10">
    <name type="scientific">Sinanodonta woodiana</name>
    <name type="common">Chinese pond mussel</name>
    <name type="synonym">Anodonta woodiana</name>
    <dbReference type="NCBI Taxonomy" id="1069815"/>
    <lineage>
        <taxon>Eukaryota</taxon>
        <taxon>Metazoa</taxon>
        <taxon>Spiralia</taxon>
        <taxon>Lophotrochozoa</taxon>
        <taxon>Mollusca</taxon>
        <taxon>Bivalvia</taxon>
        <taxon>Autobranchia</taxon>
        <taxon>Heteroconchia</taxon>
        <taxon>Palaeoheterodonta</taxon>
        <taxon>Unionida</taxon>
        <taxon>Unionoidea</taxon>
        <taxon>Unionidae</taxon>
        <taxon>Unioninae</taxon>
        <taxon>Sinanodonta</taxon>
    </lineage>
</organism>
<keyword evidence="3" id="KW-0689">Ribosomal protein</keyword>
<evidence type="ECO:0000256" key="1">
    <source>
        <dbReference type="ARBA" id="ARBA00004173"/>
    </source>
</evidence>
<dbReference type="GO" id="GO:0005743">
    <property type="term" value="C:mitochondrial inner membrane"/>
    <property type="evidence" value="ECO:0007669"/>
    <property type="project" value="UniProtKB-ARBA"/>
</dbReference>
<feature type="compositionally biased region" description="Basic residues" evidence="8">
    <location>
        <begin position="146"/>
        <end position="156"/>
    </location>
</feature>
<comment type="caution">
    <text evidence="9">The sequence shown here is derived from an EMBL/GenBank/DDBJ whole genome shotgun (WGS) entry which is preliminary data.</text>
</comment>
<evidence type="ECO:0000256" key="6">
    <source>
        <dbReference type="ARBA" id="ARBA00040565"/>
    </source>
</evidence>
<dbReference type="AlphaFoldDB" id="A0ABD3WI86"/>
<proteinExistence type="inferred from homology"/>
<dbReference type="InterPro" id="IPR002136">
    <property type="entry name" value="Ribosomal_uL4"/>
</dbReference>
<dbReference type="InterPro" id="IPR013005">
    <property type="entry name" value="Ribosomal_uL4-like"/>
</dbReference>
<dbReference type="PANTHER" id="PTHR10746">
    <property type="entry name" value="50S RIBOSOMAL PROTEIN L4"/>
    <property type="match status" value="1"/>
</dbReference>
<evidence type="ECO:0000256" key="5">
    <source>
        <dbReference type="ARBA" id="ARBA00023274"/>
    </source>
</evidence>
<dbReference type="FunFam" id="3.40.1370.10:FF:000005">
    <property type="entry name" value="39S ribosomal protein L4, mitochondrial"/>
    <property type="match status" value="1"/>
</dbReference>
<evidence type="ECO:0000256" key="7">
    <source>
        <dbReference type="ARBA" id="ARBA00082711"/>
    </source>
</evidence>
<dbReference type="GO" id="GO:0005840">
    <property type="term" value="C:ribosome"/>
    <property type="evidence" value="ECO:0007669"/>
    <property type="project" value="UniProtKB-KW"/>
</dbReference>